<dbReference type="GO" id="GO:0006220">
    <property type="term" value="P:pyrimidine nucleotide metabolic process"/>
    <property type="evidence" value="ECO:0007669"/>
    <property type="project" value="UniProtKB-UniRule"/>
</dbReference>
<dbReference type="SUPFAM" id="SSF52540">
    <property type="entry name" value="P-loop containing nucleoside triphosphate hydrolases"/>
    <property type="match status" value="1"/>
</dbReference>
<dbReference type="Gene3D" id="3.40.50.300">
    <property type="entry name" value="P-loop containing nucleotide triphosphate hydrolases"/>
    <property type="match status" value="1"/>
</dbReference>
<dbReference type="InterPro" id="IPR027417">
    <property type="entry name" value="P-loop_NTPase"/>
</dbReference>
<feature type="binding site" evidence="8">
    <location>
        <begin position="14"/>
        <end position="22"/>
    </location>
    <ligand>
        <name>ATP</name>
        <dbReference type="ChEBI" id="CHEBI:30616"/>
    </ligand>
</feature>
<name>A0A8J6N572_9BACT</name>
<dbReference type="GO" id="GO:0005737">
    <property type="term" value="C:cytoplasm"/>
    <property type="evidence" value="ECO:0007669"/>
    <property type="project" value="UniProtKB-SubCell"/>
</dbReference>
<dbReference type="Pfam" id="PF02224">
    <property type="entry name" value="Cytidylate_kin"/>
    <property type="match status" value="1"/>
</dbReference>
<evidence type="ECO:0000313" key="11">
    <source>
        <dbReference type="Proteomes" id="UP000599024"/>
    </source>
</evidence>
<comment type="similarity">
    <text evidence="1 8">Belongs to the cytidylate kinase family. Type 1 subfamily.</text>
</comment>
<evidence type="ECO:0000256" key="3">
    <source>
        <dbReference type="ARBA" id="ARBA00022741"/>
    </source>
</evidence>
<dbReference type="CDD" id="cd02020">
    <property type="entry name" value="CMPK"/>
    <property type="match status" value="1"/>
</dbReference>
<evidence type="ECO:0000313" key="10">
    <source>
        <dbReference type="EMBL" id="MBC8207723.1"/>
    </source>
</evidence>
<keyword evidence="2 8" id="KW-0808">Transferase</keyword>
<dbReference type="GO" id="GO:0036431">
    <property type="term" value="F:dCMP kinase activity"/>
    <property type="evidence" value="ECO:0007669"/>
    <property type="project" value="InterPro"/>
</dbReference>
<dbReference type="InterPro" id="IPR003136">
    <property type="entry name" value="Cytidylate_kin"/>
</dbReference>
<dbReference type="AlphaFoldDB" id="A0A8J6N572"/>
<evidence type="ECO:0000256" key="6">
    <source>
        <dbReference type="ARBA" id="ARBA00047615"/>
    </source>
</evidence>
<protein>
    <recommendedName>
        <fullName evidence="8">Cytidylate kinase</fullName>
        <shortName evidence="8">CK</shortName>
        <ecNumber evidence="8">2.7.4.25</ecNumber>
    </recommendedName>
    <alternativeName>
        <fullName evidence="8">Cytidine monophosphate kinase</fullName>
        <shortName evidence="8">CMP kinase</shortName>
    </alternativeName>
</protein>
<organism evidence="10 11">
    <name type="scientific">Candidatus Desulfatifera sulfidica</name>
    <dbReference type="NCBI Taxonomy" id="2841691"/>
    <lineage>
        <taxon>Bacteria</taxon>
        <taxon>Pseudomonadati</taxon>
        <taxon>Thermodesulfobacteriota</taxon>
        <taxon>Desulfobulbia</taxon>
        <taxon>Desulfobulbales</taxon>
        <taxon>Desulfobulbaceae</taxon>
        <taxon>Candidatus Desulfatifera</taxon>
    </lineage>
</organism>
<gene>
    <name evidence="8" type="primary">cmk</name>
    <name evidence="10" type="ORF">H8E79_00950</name>
</gene>
<keyword evidence="5 8" id="KW-0067">ATP-binding</keyword>
<dbReference type="Proteomes" id="UP000599024">
    <property type="component" value="Unassembled WGS sequence"/>
</dbReference>
<evidence type="ECO:0000256" key="8">
    <source>
        <dbReference type="HAMAP-Rule" id="MF_00238"/>
    </source>
</evidence>
<evidence type="ECO:0000256" key="7">
    <source>
        <dbReference type="ARBA" id="ARBA00048478"/>
    </source>
</evidence>
<reference evidence="10 11" key="1">
    <citation type="submission" date="2020-08" db="EMBL/GenBank/DDBJ databases">
        <title>Bridging the membrane lipid divide: bacteria of the FCB group superphylum have the potential to synthesize archaeal ether lipids.</title>
        <authorList>
            <person name="Villanueva L."/>
            <person name="Von Meijenfeldt F.A.B."/>
            <person name="Westbye A.B."/>
            <person name="Yadav S."/>
            <person name="Hopmans E.C."/>
            <person name="Dutilh B.E."/>
            <person name="Sinninghe Damste J.S."/>
        </authorList>
    </citation>
    <scope>NUCLEOTIDE SEQUENCE [LARGE SCALE GENOMIC DNA]</scope>
    <source>
        <strain evidence="10">NIOZ-UU81</strain>
    </source>
</reference>
<dbReference type="NCBIfam" id="TIGR00017">
    <property type="entry name" value="cmk"/>
    <property type="match status" value="1"/>
</dbReference>
<evidence type="ECO:0000256" key="5">
    <source>
        <dbReference type="ARBA" id="ARBA00022840"/>
    </source>
</evidence>
<comment type="caution">
    <text evidence="10">The sequence shown here is derived from an EMBL/GenBank/DDBJ whole genome shotgun (WGS) entry which is preliminary data.</text>
</comment>
<comment type="subcellular location">
    <subcellularLocation>
        <location evidence="8">Cytoplasm</location>
    </subcellularLocation>
</comment>
<proteinExistence type="inferred from homology"/>
<dbReference type="EC" id="2.7.4.25" evidence="8"/>
<dbReference type="GO" id="GO:0005524">
    <property type="term" value="F:ATP binding"/>
    <property type="evidence" value="ECO:0007669"/>
    <property type="project" value="UniProtKB-UniRule"/>
</dbReference>
<dbReference type="HAMAP" id="MF_00238">
    <property type="entry name" value="Cytidyl_kinase_type1"/>
    <property type="match status" value="1"/>
</dbReference>
<keyword evidence="4 8" id="KW-0418">Kinase</keyword>
<evidence type="ECO:0000256" key="2">
    <source>
        <dbReference type="ARBA" id="ARBA00022679"/>
    </source>
</evidence>
<feature type="domain" description="Cytidylate kinase" evidence="9">
    <location>
        <begin position="10"/>
        <end position="225"/>
    </location>
</feature>
<sequence length="233" mass="25545">MGVSELQHVVTIDGPSGVGKSTISRRIAAGIGFTYLDTGAMYRGVALFLEQHGVDLAEEIAVRQALAGIEMRLLPAAGEDQDVGVVINGEDVSGLIRTPEMGMLASKVSALVPVREKLTEMQREIGQVGRIVAEGRDTGTVVYPKAFCKFYLDAAPEVRARRRILQLREQGTEMDEQELLAMIIKRDRDDQQRTIAPLKQAEDAVLVDTGPLDIDGVCEVMFKILRRKLAQDL</sequence>
<keyword evidence="8" id="KW-0963">Cytoplasm</keyword>
<dbReference type="InterPro" id="IPR011994">
    <property type="entry name" value="Cytidylate_kinase_dom"/>
</dbReference>
<comment type="catalytic activity">
    <reaction evidence="6 8">
        <text>dCMP + ATP = dCDP + ADP</text>
        <dbReference type="Rhea" id="RHEA:25094"/>
        <dbReference type="ChEBI" id="CHEBI:30616"/>
        <dbReference type="ChEBI" id="CHEBI:57566"/>
        <dbReference type="ChEBI" id="CHEBI:58593"/>
        <dbReference type="ChEBI" id="CHEBI:456216"/>
        <dbReference type="EC" id="2.7.4.25"/>
    </reaction>
</comment>
<keyword evidence="3 8" id="KW-0547">Nucleotide-binding</keyword>
<evidence type="ECO:0000256" key="1">
    <source>
        <dbReference type="ARBA" id="ARBA00009427"/>
    </source>
</evidence>
<accession>A0A8J6N572</accession>
<evidence type="ECO:0000256" key="4">
    <source>
        <dbReference type="ARBA" id="ARBA00022777"/>
    </source>
</evidence>
<evidence type="ECO:0000259" key="9">
    <source>
        <dbReference type="Pfam" id="PF02224"/>
    </source>
</evidence>
<dbReference type="EMBL" id="JACNLK010000012">
    <property type="protein sequence ID" value="MBC8207723.1"/>
    <property type="molecule type" value="Genomic_DNA"/>
</dbReference>
<comment type="catalytic activity">
    <reaction evidence="7 8">
        <text>CMP + ATP = CDP + ADP</text>
        <dbReference type="Rhea" id="RHEA:11600"/>
        <dbReference type="ChEBI" id="CHEBI:30616"/>
        <dbReference type="ChEBI" id="CHEBI:58069"/>
        <dbReference type="ChEBI" id="CHEBI:60377"/>
        <dbReference type="ChEBI" id="CHEBI:456216"/>
        <dbReference type="EC" id="2.7.4.25"/>
    </reaction>
</comment>